<keyword evidence="2" id="KW-1185">Reference proteome</keyword>
<reference evidence="2" key="1">
    <citation type="submission" date="2016-11" db="EMBL/GenBank/DDBJ databases">
        <authorList>
            <person name="Varghese N."/>
            <person name="Submissions S."/>
        </authorList>
    </citation>
    <scope>NUCLEOTIDE SEQUENCE [LARGE SCALE GENOMIC DNA]</scope>
    <source>
        <strain evidence="2">Sac-22</strain>
    </source>
</reference>
<dbReference type="Proteomes" id="UP000184339">
    <property type="component" value="Unassembled WGS sequence"/>
</dbReference>
<gene>
    <name evidence="1" type="ORF">SAMN05192549_1322</name>
</gene>
<accession>A0A1M7RFL8</accession>
<organism evidence="1 2">
    <name type="scientific">Duganella sacchari</name>
    <dbReference type="NCBI Taxonomy" id="551987"/>
    <lineage>
        <taxon>Bacteria</taxon>
        <taxon>Pseudomonadati</taxon>
        <taxon>Pseudomonadota</taxon>
        <taxon>Betaproteobacteria</taxon>
        <taxon>Burkholderiales</taxon>
        <taxon>Oxalobacteraceae</taxon>
        <taxon>Telluria group</taxon>
        <taxon>Duganella</taxon>
    </lineage>
</organism>
<evidence type="ECO:0000313" key="2">
    <source>
        <dbReference type="Proteomes" id="UP000184339"/>
    </source>
</evidence>
<proteinExistence type="predicted"/>
<sequence length="36" mass="4136">MNAVKHNLISSLTDTTIRSKQYRMIFKKLQSINVGV</sequence>
<dbReference type="STRING" id="551987.SAMN05192549_1322"/>
<name>A0A1M7RFL8_9BURK</name>
<evidence type="ECO:0000313" key="1">
    <source>
        <dbReference type="EMBL" id="SHN44962.1"/>
    </source>
</evidence>
<protein>
    <submittedName>
        <fullName evidence="1">Uncharacterized protein</fullName>
    </submittedName>
</protein>
<dbReference type="EMBL" id="FRCX01000032">
    <property type="protein sequence ID" value="SHN44962.1"/>
    <property type="molecule type" value="Genomic_DNA"/>
</dbReference>
<dbReference type="AlphaFoldDB" id="A0A1M7RFL8"/>